<feature type="domain" description="Thaumarchaeal output" evidence="1">
    <location>
        <begin position="112"/>
        <end position="297"/>
    </location>
</feature>
<dbReference type="EMBL" id="JAMXHT010000010">
    <property type="protein sequence ID" value="MCO5401238.1"/>
    <property type="molecule type" value="Genomic_DNA"/>
</dbReference>
<proteinExistence type="predicted"/>
<dbReference type="InterPro" id="IPR040572">
    <property type="entry name" value="TackOD1"/>
</dbReference>
<accession>A0ABT1ASG1</accession>
<evidence type="ECO:0000259" key="1">
    <source>
        <dbReference type="Pfam" id="PF18551"/>
    </source>
</evidence>
<dbReference type="Pfam" id="PF18551">
    <property type="entry name" value="TackOD1"/>
    <property type="match status" value="1"/>
</dbReference>
<keyword evidence="3" id="KW-1185">Reference proteome</keyword>
<name>A0ABT1ASG1_9RALS</name>
<evidence type="ECO:0000313" key="2">
    <source>
        <dbReference type="EMBL" id="MCO5401238.1"/>
    </source>
</evidence>
<organism evidence="2 3">
    <name type="scientific">Ralstonia soli</name>
    <dbReference type="NCBI Taxonomy" id="2953896"/>
    <lineage>
        <taxon>Bacteria</taxon>
        <taxon>Pseudomonadati</taxon>
        <taxon>Pseudomonadota</taxon>
        <taxon>Betaproteobacteria</taxon>
        <taxon>Burkholderiales</taxon>
        <taxon>Burkholderiaceae</taxon>
        <taxon>Ralstonia</taxon>
    </lineage>
</organism>
<gene>
    <name evidence="2" type="ORF">NG900_23805</name>
</gene>
<reference evidence="2" key="1">
    <citation type="submission" date="2022-06" db="EMBL/GenBank/DDBJ databases">
        <authorList>
            <person name="Lu C.-H."/>
        </authorList>
    </citation>
    <scope>NUCLEOTIDE SEQUENCE</scope>
    <source>
        <strain evidence="2">21MJYT02-11</strain>
    </source>
</reference>
<dbReference type="Proteomes" id="UP001162811">
    <property type="component" value="Unassembled WGS sequence"/>
</dbReference>
<reference evidence="2" key="2">
    <citation type="journal article" date="2023" name="Front. Microbiol.">
        <title>Ralstonia chuxiongensis sp. nov., Ralstonia mojiangensis sp. nov., and Ralstonia soli sp. nov., isolated from tobacco fields, are three novel species in the family Burkholderiaceae.</title>
        <authorList>
            <person name="Lu C.H."/>
            <person name="Zhang Y.Y."/>
            <person name="Jiang N."/>
            <person name="Chen W."/>
            <person name="Shao X."/>
            <person name="Zhao Z.M."/>
            <person name="Lu W.L."/>
            <person name="Hu X."/>
            <person name="Xi Y.X."/>
            <person name="Zou S.Y."/>
            <person name="Wei Q.J."/>
            <person name="Lin Z.L."/>
            <person name="Gong L."/>
            <person name="Gai X.T."/>
            <person name="Zhang L.Q."/>
            <person name="Li J.Y."/>
            <person name="Jin Y."/>
            <person name="Xia Z.Y."/>
        </authorList>
    </citation>
    <scope>NUCLEOTIDE SEQUENCE</scope>
    <source>
        <strain evidence="2">21MJYT02-11</strain>
    </source>
</reference>
<comment type="caution">
    <text evidence="2">The sequence shown here is derived from an EMBL/GenBank/DDBJ whole genome shotgun (WGS) entry which is preliminary data.</text>
</comment>
<evidence type="ECO:0000313" key="3">
    <source>
        <dbReference type="Proteomes" id="UP001162811"/>
    </source>
</evidence>
<sequence>MTSTSPRIASIGPAQHAFAHQNVEGCESVTSLLAGPRYDVVLLNLPAPLAAQALRELRQHALYRFNLIYCAQAEDPLCEALSDGPVPVDPQQLLAEFQNWKERYSQLDERVLQERAEARLLAWLWLRLPRQVRAVRNPQAAGYYEYPLLAALTGEDRRGSQMVLLQLATQQGYLAEGALIDRLRLCSNCGSGRLNYIDVCPECQSIGIAREPSLHCFVCGHVGPQERFLKDGALLCPNCMTRLRHIGSDYDRPMENYRCRDCRAFFVDAKVQARCLDCGEAHAPDELRVFEVRNYTLTDSGRLHCRQGFGAVASEQLNALGLISVGTFRYLLDWLLQLQVRHDEPLFSLLGLRFVNFAKALESLGEQQATLLVDSLVDRLLEGMRTTDRCTRTNEECLWLLLPYTGEEGLNTVKGRISKLEELFAASGAHEIVLRMAGVTAPGGLLEGESAELLMARLTGELD</sequence>
<protein>
    <recommendedName>
        <fullName evidence="1">Thaumarchaeal output domain-containing protein</fullName>
    </recommendedName>
</protein>
<dbReference type="RefSeq" id="WP_252684405.1">
    <property type="nucleotide sequence ID" value="NZ_JAMXHT010000010.1"/>
</dbReference>